<keyword evidence="3" id="KW-1185">Reference proteome</keyword>
<feature type="chain" id="PRO_5022785532" evidence="1">
    <location>
        <begin position="28"/>
        <end position="79"/>
    </location>
</feature>
<dbReference type="AlphaFoldDB" id="A0A5C6CGC6"/>
<dbReference type="PROSITE" id="PS51257">
    <property type="entry name" value="PROKAR_LIPOPROTEIN"/>
    <property type="match status" value="1"/>
</dbReference>
<reference evidence="2 3" key="1">
    <citation type="submission" date="2019-02" db="EMBL/GenBank/DDBJ databases">
        <title>Deep-cultivation of Planctomycetes and their phenomic and genomic characterization uncovers novel biology.</title>
        <authorList>
            <person name="Wiegand S."/>
            <person name="Jogler M."/>
            <person name="Boedeker C."/>
            <person name="Pinto D."/>
            <person name="Vollmers J."/>
            <person name="Rivas-Marin E."/>
            <person name="Kohn T."/>
            <person name="Peeters S.H."/>
            <person name="Heuer A."/>
            <person name="Rast P."/>
            <person name="Oberbeckmann S."/>
            <person name="Bunk B."/>
            <person name="Jeske O."/>
            <person name="Meyerdierks A."/>
            <person name="Storesund J.E."/>
            <person name="Kallscheuer N."/>
            <person name="Luecker S."/>
            <person name="Lage O.M."/>
            <person name="Pohl T."/>
            <person name="Merkel B.J."/>
            <person name="Hornburger P."/>
            <person name="Mueller R.-W."/>
            <person name="Bruemmer F."/>
            <person name="Labrenz M."/>
            <person name="Spormann A.M."/>
            <person name="Op Den Camp H."/>
            <person name="Overmann J."/>
            <person name="Amann R."/>
            <person name="Jetten M.S.M."/>
            <person name="Mascher T."/>
            <person name="Medema M.H."/>
            <person name="Devos D.P."/>
            <person name="Kaster A.-K."/>
            <person name="Ovreas L."/>
            <person name="Rohde M."/>
            <person name="Galperin M.Y."/>
            <person name="Jogler C."/>
        </authorList>
    </citation>
    <scope>NUCLEOTIDE SEQUENCE [LARGE SCALE GENOMIC DNA]</scope>
    <source>
        <strain evidence="2 3">Pla52o</strain>
    </source>
</reference>
<evidence type="ECO:0000313" key="3">
    <source>
        <dbReference type="Proteomes" id="UP000316304"/>
    </source>
</evidence>
<dbReference type="OrthoDB" id="292253at2"/>
<comment type="caution">
    <text evidence="2">The sequence shown here is derived from an EMBL/GenBank/DDBJ whole genome shotgun (WGS) entry which is preliminary data.</text>
</comment>
<protein>
    <submittedName>
        <fullName evidence="2">Uncharacterized protein</fullName>
    </submittedName>
</protein>
<dbReference type="EMBL" id="SJPT01000004">
    <property type="protein sequence ID" value="TWU23125.1"/>
    <property type="molecule type" value="Genomic_DNA"/>
</dbReference>
<dbReference type="Proteomes" id="UP000316304">
    <property type="component" value="Unassembled WGS sequence"/>
</dbReference>
<evidence type="ECO:0000313" key="2">
    <source>
        <dbReference type="EMBL" id="TWU23125.1"/>
    </source>
</evidence>
<keyword evidence="1" id="KW-0732">Signal</keyword>
<proteinExistence type="predicted"/>
<dbReference type="RefSeq" id="WP_146594901.1">
    <property type="nucleotide sequence ID" value="NZ_SJPT01000004.1"/>
</dbReference>
<sequence precursor="true">MSRTSKQQRLTRLAVATVLSGACVISATGCQVALNGQTLPSPYYLQDDVQYFPAGPEFKLPREAAALKAARAEEKLNRR</sequence>
<gene>
    <name evidence="2" type="ORF">Pla52o_26600</name>
</gene>
<accession>A0A5C6CGC6</accession>
<name>A0A5C6CGC6_9BACT</name>
<organism evidence="2 3">
    <name type="scientific">Novipirellula galeiformis</name>
    <dbReference type="NCBI Taxonomy" id="2528004"/>
    <lineage>
        <taxon>Bacteria</taxon>
        <taxon>Pseudomonadati</taxon>
        <taxon>Planctomycetota</taxon>
        <taxon>Planctomycetia</taxon>
        <taxon>Pirellulales</taxon>
        <taxon>Pirellulaceae</taxon>
        <taxon>Novipirellula</taxon>
    </lineage>
</organism>
<feature type="signal peptide" evidence="1">
    <location>
        <begin position="1"/>
        <end position="27"/>
    </location>
</feature>
<evidence type="ECO:0000256" key="1">
    <source>
        <dbReference type="SAM" id="SignalP"/>
    </source>
</evidence>